<dbReference type="EMBL" id="JAHUTJ010001048">
    <property type="protein sequence ID" value="MED6264366.1"/>
    <property type="molecule type" value="Genomic_DNA"/>
</dbReference>
<dbReference type="PIRSF" id="PIRSF001992">
    <property type="entry name" value="CD74_antigen"/>
    <property type="match status" value="1"/>
</dbReference>
<dbReference type="InterPro" id="IPR000716">
    <property type="entry name" value="Thyroglobulin_1"/>
</dbReference>
<keyword evidence="3" id="KW-0812">Transmembrane</keyword>
<dbReference type="InterPro" id="IPR043530">
    <property type="entry name" value="CD74_antigen"/>
</dbReference>
<keyword evidence="6" id="KW-1185">Reference proteome</keyword>
<dbReference type="PROSITE" id="PS00484">
    <property type="entry name" value="THYROGLOBULIN_1_1"/>
    <property type="match status" value="1"/>
</dbReference>
<evidence type="ECO:0000256" key="3">
    <source>
        <dbReference type="SAM" id="Phobius"/>
    </source>
</evidence>
<organism evidence="5 6">
    <name type="scientific">Characodon lateralis</name>
    <dbReference type="NCBI Taxonomy" id="208331"/>
    <lineage>
        <taxon>Eukaryota</taxon>
        <taxon>Metazoa</taxon>
        <taxon>Chordata</taxon>
        <taxon>Craniata</taxon>
        <taxon>Vertebrata</taxon>
        <taxon>Euteleostomi</taxon>
        <taxon>Actinopterygii</taxon>
        <taxon>Neopterygii</taxon>
        <taxon>Teleostei</taxon>
        <taxon>Neoteleostei</taxon>
        <taxon>Acanthomorphata</taxon>
        <taxon>Ovalentaria</taxon>
        <taxon>Atherinomorphae</taxon>
        <taxon>Cyprinodontiformes</taxon>
        <taxon>Goodeidae</taxon>
        <taxon>Characodon</taxon>
    </lineage>
</organism>
<reference evidence="5 6" key="1">
    <citation type="submission" date="2021-06" db="EMBL/GenBank/DDBJ databases">
        <authorList>
            <person name="Palmer J.M."/>
        </authorList>
    </citation>
    <scope>NUCLEOTIDE SEQUENCE [LARGE SCALE GENOMIC DNA]</scope>
    <source>
        <strain evidence="5 6">CL_MEX2019</strain>
        <tissue evidence="5">Muscle</tissue>
    </source>
</reference>
<feature type="transmembrane region" description="Helical" evidence="3">
    <location>
        <begin position="31"/>
        <end position="56"/>
    </location>
</feature>
<evidence type="ECO:0000313" key="5">
    <source>
        <dbReference type="EMBL" id="MED6264366.1"/>
    </source>
</evidence>
<dbReference type="CDD" id="cd00191">
    <property type="entry name" value="TY"/>
    <property type="match status" value="1"/>
</dbReference>
<keyword evidence="3" id="KW-0472">Membrane</keyword>
<accession>A0ABU7CN21</accession>
<name>A0ABU7CN21_9TELE</name>
<dbReference type="SUPFAM" id="SSF57610">
    <property type="entry name" value="Thyroglobulin type-1 domain"/>
    <property type="match status" value="1"/>
</dbReference>
<dbReference type="Pfam" id="PF00086">
    <property type="entry name" value="Thyroglobulin_1"/>
    <property type="match status" value="1"/>
</dbReference>
<dbReference type="InterPro" id="IPR015386">
    <property type="entry name" value="MHC_II-assoc_invar/CLIP_MHC-bd"/>
</dbReference>
<evidence type="ECO:0000313" key="6">
    <source>
        <dbReference type="Proteomes" id="UP001352852"/>
    </source>
</evidence>
<evidence type="ECO:0000256" key="1">
    <source>
        <dbReference type="ARBA" id="ARBA00023157"/>
    </source>
</evidence>
<sequence length="194" mass="21040">MPDPETPTQPLLGQRAINVGTPAQGPRSTRAYMVAGVTLLACVLIMSQAAIAYFLFSQGSDIRNLEDQNNKINTHLTREGSASMPARMHIPMSPALEVMDTTMEEDASSGMEKSSIPLTQCQLEADGMKPLPVPGFRPICDKQGLYLPQQCFKGTCWCVNPVDGQQIPRATNCSRSTYSGALMTLTQDVETETA</sequence>
<proteinExistence type="predicted"/>
<evidence type="ECO:0000259" key="4">
    <source>
        <dbReference type="PROSITE" id="PS51162"/>
    </source>
</evidence>
<protein>
    <recommendedName>
        <fullName evidence="4">Thyroglobulin type-1 domain-containing protein</fullName>
    </recommendedName>
</protein>
<keyword evidence="3" id="KW-1133">Transmembrane helix</keyword>
<evidence type="ECO:0000256" key="2">
    <source>
        <dbReference type="PROSITE-ProRule" id="PRU00500"/>
    </source>
</evidence>
<comment type="caution">
    <text evidence="2">Lacks conserved residue(s) required for the propagation of feature annotation.</text>
</comment>
<dbReference type="InterPro" id="IPR036857">
    <property type="entry name" value="Thyroglobulin_1_sf"/>
</dbReference>
<dbReference type="PROSITE" id="PS51162">
    <property type="entry name" value="THYROGLOBULIN_1_2"/>
    <property type="match status" value="1"/>
</dbReference>
<keyword evidence="1 2" id="KW-1015">Disulfide bond</keyword>
<dbReference type="SMART" id="SM00211">
    <property type="entry name" value="TY"/>
    <property type="match status" value="1"/>
</dbReference>
<gene>
    <name evidence="5" type="ORF">CHARACLAT_014147</name>
</gene>
<comment type="caution">
    <text evidence="5">The sequence shown here is derived from an EMBL/GenBank/DDBJ whole genome shotgun (WGS) entry which is preliminary data.</text>
</comment>
<feature type="disulfide bond" evidence="2">
    <location>
        <begin position="121"/>
        <end position="140"/>
    </location>
</feature>
<feature type="domain" description="Thyroglobulin type-1" evidence="4">
    <location>
        <begin position="118"/>
        <end position="179"/>
    </location>
</feature>
<dbReference type="Proteomes" id="UP001352852">
    <property type="component" value="Unassembled WGS sequence"/>
</dbReference>
<dbReference type="Pfam" id="PF09307">
    <property type="entry name" value="MHC2-interact"/>
    <property type="match status" value="1"/>
</dbReference>
<dbReference type="Gene3D" id="4.10.800.10">
    <property type="entry name" value="Thyroglobulin type-1"/>
    <property type="match status" value="1"/>
</dbReference>